<evidence type="ECO:0000256" key="1">
    <source>
        <dbReference type="ARBA" id="ARBA00012710"/>
    </source>
</evidence>
<dbReference type="SUPFAM" id="SSF47240">
    <property type="entry name" value="Ferritin-like"/>
    <property type="match status" value="1"/>
</dbReference>
<organism evidence="5 6">
    <name type="scientific">Ferrithrix thermotolerans DSM 19514</name>
    <dbReference type="NCBI Taxonomy" id="1121881"/>
    <lineage>
        <taxon>Bacteria</taxon>
        <taxon>Bacillati</taxon>
        <taxon>Actinomycetota</taxon>
        <taxon>Acidimicrobiia</taxon>
        <taxon>Acidimicrobiales</taxon>
        <taxon>Acidimicrobiaceae</taxon>
        <taxon>Ferrithrix</taxon>
    </lineage>
</organism>
<evidence type="ECO:0000256" key="4">
    <source>
        <dbReference type="ARBA" id="ARBA00048941"/>
    </source>
</evidence>
<dbReference type="Pfam" id="PF02332">
    <property type="entry name" value="Phenol_Hydrox"/>
    <property type="match status" value="1"/>
</dbReference>
<evidence type="ECO:0000313" key="5">
    <source>
        <dbReference type="EMBL" id="SHE63298.1"/>
    </source>
</evidence>
<dbReference type="InterPro" id="IPR003430">
    <property type="entry name" value="Phenol_Hydrox"/>
</dbReference>
<dbReference type="GO" id="GO:0004497">
    <property type="term" value="F:monooxygenase activity"/>
    <property type="evidence" value="ECO:0007669"/>
    <property type="project" value="UniProtKB-KW"/>
</dbReference>
<gene>
    <name evidence="5" type="ORF">SAMN02745225_01180</name>
</gene>
<dbReference type="InterPro" id="IPR009078">
    <property type="entry name" value="Ferritin-like_SF"/>
</dbReference>
<evidence type="ECO:0000313" key="6">
    <source>
        <dbReference type="Proteomes" id="UP000184295"/>
    </source>
</evidence>
<evidence type="ECO:0000256" key="3">
    <source>
        <dbReference type="ARBA" id="ARBA00023033"/>
    </source>
</evidence>
<dbReference type="Gene3D" id="1.10.620.20">
    <property type="entry name" value="Ribonucleotide Reductase, subunit A"/>
    <property type="match status" value="1"/>
</dbReference>
<accession>A0A1M4V330</accession>
<keyword evidence="2" id="KW-0560">Oxidoreductase</keyword>
<proteinExistence type="predicted"/>
<dbReference type="InterPro" id="IPR012348">
    <property type="entry name" value="RNR-like"/>
</dbReference>
<dbReference type="Proteomes" id="UP000184295">
    <property type="component" value="Unassembled WGS sequence"/>
</dbReference>
<dbReference type="OrthoDB" id="9806768at2"/>
<dbReference type="EC" id="1.14.13.227" evidence="1"/>
<protein>
    <recommendedName>
        <fullName evidence="1">propane 2-monooxygenase</fullName>
        <ecNumber evidence="1">1.14.13.227</ecNumber>
    </recommendedName>
</protein>
<keyword evidence="6" id="KW-1185">Reference proteome</keyword>
<keyword evidence="3" id="KW-0503">Monooxygenase</keyword>
<dbReference type="EMBL" id="FQUL01000013">
    <property type="protein sequence ID" value="SHE63298.1"/>
    <property type="molecule type" value="Genomic_DNA"/>
</dbReference>
<name>A0A1M4V330_9ACTN</name>
<evidence type="ECO:0000256" key="2">
    <source>
        <dbReference type="ARBA" id="ARBA00023002"/>
    </source>
</evidence>
<comment type="catalytic activity">
    <reaction evidence="4">
        <text>propane + NADH + O2 + H(+) = propan-2-ol + NAD(+) + H2O</text>
        <dbReference type="Rhea" id="RHEA:49992"/>
        <dbReference type="ChEBI" id="CHEBI:15377"/>
        <dbReference type="ChEBI" id="CHEBI:15378"/>
        <dbReference type="ChEBI" id="CHEBI:15379"/>
        <dbReference type="ChEBI" id="CHEBI:17824"/>
        <dbReference type="ChEBI" id="CHEBI:32879"/>
        <dbReference type="ChEBI" id="CHEBI:57540"/>
        <dbReference type="ChEBI" id="CHEBI:57945"/>
        <dbReference type="EC" id="1.14.13.227"/>
    </reaction>
</comment>
<reference evidence="6" key="1">
    <citation type="submission" date="2016-11" db="EMBL/GenBank/DDBJ databases">
        <authorList>
            <person name="Varghese N."/>
            <person name="Submissions S."/>
        </authorList>
    </citation>
    <scope>NUCLEOTIDE SEQUENCE [LARGE SCALE GENOMIC DNA]</scope>
    <source>
        <strain evidence="6">DSM 19514</strain>
    </source>
</reference>
<sequence>MAYEIKQNVVDPVRVGFDWVERRLGRPANRYEEGSIEVQQEENFHYRPLWDPEHEIFDRSYTALDVGDPYNFLDPRQYYYYTYNQARNKAAEHQQSTLSYAEEFNAFASLPEDLIKVFAETLTPLRHLEYGMQMVMVQMSAFAWGTTIEQAAIYSGFDHLGNAQQLSKLALQFENGVEILDEAKTQWMEREALQPLRRYIEDVLVLSDWGEQFVAVSAVLSPLMYPSLYRGLETQGVGLGEGLSMSTLRYFYDWYLDDQKWVRSFISHLLSVENSSNQEFLRTAFEKWSPGAELALRTLLDDLPDSLDSSEMMAQGISELQVVEELIGGRV</sequence>
<dbReference type="STRING" id="1121881.SAMN02745225_01180"/>
<dbReference type="RefSeq" id="WP_072789908.1">
    <property type="nucleotide sequence ID" value="NZ_FQUL01000013.1"/>
</dbReference>
<dbReference type="AlphaFoldDB" id="A0A1M4V330"/>